<dbReference type="Gene3D" id="3.80.30.20">
    <property type="entry name" value="tm_1862 like domain"/>
    <property type="match status" value="1"/>
</dbReference>
<organism evidence="10 11">
    <name type="scientific">Geomonas paludis</name>
    <dbReference type="NCBI Taxonomy" id="2740185"/>
    <lineage>
        <taxon>Bacteria</taxon>
        <taxon>Pseudomonadati</taxon>
        <taxon>Thermodesulfobacteriota</taxon>
        <taxon>Desulfuromonadia</taxon>
        <taxon>Geobacterales</taxon>
        <taxon>Geobacteraceae</taxon>
        <taxon>Geomonas</taxon>
    </lineage>
</organism>
<dbReference type="GO" id="GO:0003824">
    <property type="term" value="F:catalytic activity"/>
    <property type="evidence" value="ECO:0007669"/>
    <property type="project" value="InterPro"/>
</dbReference>
<keyword evidence="5" id="KW-0479">Metal-binding</keyword>
<dbReference type="SFLD" id="SFLDS00029">
    <property type="entry name" value="Radical_SAM"/>
    <property type="match status" value="1"/>
</dbReference>
<sequence length="439" mass="49733">MKIIYIFPPLGHAGEQVRSMPLMPPVLEYLAGLTSRVRPDADIRLINANVERFEVDELCADVVGISILTHQSSWAYRTADRLRARGVKVMLGGPHPSVLPDEAKQHADSVVVGEAESVLATVLEDVERGEMQPFYHGQLLPVDGAAFPRRDLAPGYVFRSFFTSRGCPYDCKFCATPELHGHHMRYRPIEDVILDLGSCKHKMWFCTDADSWGPNVPRYTDLFREMATSLPGIHWVGETSIASVQHPMGEEMLRWARRSGLMQVWIGWESFSDATLREYGATPKMLDEREEALKKIRDNGIDVVLFIMLGARNESLDEYQRVLEMCDRLAVTPHPVMVVPYPGTAMYQELRQDTLHFGEWDYYDGMHSILTQQGGDNLAHEEALKQLWVDSFTWPRILRRLKALPLKGFPNAHIASGIVQAALRKAFLEFRALETAKGK</sequence>
<evidence type="ECO:0000259" key="9">
    <source>
        <dbReference type="PROSITE" id="PS51918"/>
    </source>
</evidence>
<dbReference type="InterPro" id="IPR034466">
    <property type="entry name" value="Methyltransferase_Class_B"/>
</dbReference>
<dbReference type="InterPro" id="IPR051198">
    <property type="entry name" value="BchE-like"/>
</dbReference>
<keyword evidence="7" id="KW-0411">Iron-sulfur</keyword>
<dbReference type="InterPro" id="IPR007197">
    <property type="entry name" value="rSAM"/>
</dbReference>
<dbReference type="SMART" id="SM00729">
    <property type="entry name" value="Elp3"/>
    <property type="match status" value="1"/>
</dbReference>
<evidence type="ECO:0000256" key="7">
    <source>
        <dbReference type="ARBA" id="ARBA00023014"/>
    </source>
</evidence>
<evidence type="ECO:0000256" key="5">
    <source>
        <dbReference type="ARBA" id="ARBA00022723"/>
    </source>
</evidence>
<dbReference type="PANTHER" id="PTHR43409">
    <property type="entry name" value="ANAEROBIC MAGNESIUM-PROTOPORPHYRIN IX MONOMETHYL ESTER CYCLASE-RELATED"/>
    <property type="match status" value="1"/>
</dbReference>
<dbReference type="SFLD" id="SFLDG01082">
    <property type="entry name" value="B12-binding_domain_containing"/>
    <property type="match status" value="1"/>
</dbReference>
<evidence type="ECO:0000256" key="1">
    <source>
        <dbReference type="ARBA" id="ARBA00001966"/>
    </source>
</evidence>
<dbReference type="AlphaFoldDB" id="A0A6V8N1C1"/>
<evidence type="ECO:0000313" key="10">
    <source>
        <dbReference type="EMBL" id="GFO66296.1"/>
    </source>
</evidence>
<dbReference type="InterPro" id="IPR006158">
    <property type="entry name" value="Cobalamin-bd"/>
</dbReference>
<dbReference type="Gene3D" id="3.40.50.280">
    <property type="entry name" value="Cobalamin-binding domain"/>
    <property type="match status" value="1"/>
</dbReference>
<evidence type="ECO:0000256" key="3">
    <source>
        <dbReference type="ARBA" id="ARBA00022679"/>
    </source>
</evidence>
<dbReference type="Pfam" id="PF02310">
    <property type="entry name" value="B12-binding"/>
    <property type="match status" value="1"/>
</dbReference>
<evidence type="ECO:0000313" key="11">
    <source>
        <dbReference type="Proteomes" id="UP000568888"/>
    </source>
</evidence>
<reference evidence="11" key="1">
    <citation type="submission" date="2020-06" db="EMBL/GenBank/DDBJ databases">
        <title>Draft genomic sequecing of Geomonas sp. Red736.</title>
        <authorList>
            <person name="Itoh H."/>
            <person name="Xu Z.X."/>
            <person name="Ushijima N."/>
            <person name="Masuda Y."/>
            <person name="Shiratori Y."/>
            <person name="Senoo K."/>
        </authorList>
    </citation>
    <scope>NUCLEOTIDE SEQUENCE [LARGE SCALE GENOMIC DNA]</scope>
    <source>
        <strain evidence="11">Red736</strain>
    </source>
</reference>
<keyword evidence="4" id="KW-0949">S-adenosyl-L-methionine</keyword>
<dbReference type="InterPro" id="IPR023404">
    <property type="entry name" value="rSAM_horseshoe"/>
</dbReference>
<dbReference type="PROSITE" id="PS51332">
    <property type="entry name" value="B12_BINDING"/>
    <property type="match status" value="1"/>
</dbReference>
<dbReference type="GO" id="GO:0051539">
    <property type="term" value="F:4 iron, 4 sulfur cluster binding"/>
    <property type="evidence" value="ECO:0007669"/>
    <property type="project" value="UniProtKB-KW"/>
</dbReference>
<evidence type="ECO:0000256" key="6">
    <source>
        <dbReference type="ARBA" id="ARBA00023004"/>
    </source>
</evidence>
<dbReference type="GO" id="GO:0031419">
    <property type="term" value="F:cobalamin binding"/>
    <property type="evidence" value="ECO:0007669"/>
    <property type="project" value="InterPro"/>
</dbReference>
<keyword evidence="3" id="KW-0808">Transferase</keyword>
<keyword evidence="2" id="KW-0489">Methyltransferase</keyword>
<dbReference type="RefSeq" id="WP_183351144.1">
    <property type="nucleotide sequence ID" value="NZ_BLXY01000021.1"/>
</dbReference>
<name>A0A6V8N1C1_9BACT</name>
<accession>A0A6V8N1C1</accession>
<keyword evidence="6" id="KW-0408">Iron</keyword>
<dbReference type="PANTHER" id="PTHR43409:SF7">
    <property type="entry name" value="BLL1977 PROTEIN"/>
    <property type="match status" value="1"/>
</dbReference>
<proteinExistence type="predicted"/>
<comment type="cofactor">
    <cofactor evidence="1">
        <name>[4Fe-4S] cluster</name>
        <dbReference type="ChEBI" id="CHEBI:49883"/>
    </cofactor>
</comment>
<gene>
    <name evidence="10" type="ORF">GMPD_42150</name>
</gene>
<dbReference type="GO" id="GO:0046872">
    <property type="term" value="F:metal ion binding"/>
    <property type="evidence" value="ECO:0007669"/>
    <property type="project" value="UniProtKB-KW"/>
</dbReference>
<protein>
    <submittedName>
        <fullName evidence="10">B12-binding domain-containing radical SAM protein</fullName>
    </submittedName>
</protein>
<feature type="domain" description="B12-binding" evidence="8">
    <location>
        <begin position="1"/>
        <end position="133"/>
    </location>
</feature>
<dbReference type="CDD" id="cd01335">
    <property type="entry name" value="Radical_SAM"/>
    <property type="match status" value="1"/>
</dbReference>
<dbReference type="CDD" id="cd02068">
    <property type="entry name" value="radical_SAM_B12_BD"/>
    <property type="match status" value="1"/>
</dbReference>
<dbReference type="InterPro" id="IPR006638">
    <property type="entry name" value="Elp3/MiaA/NifB-like_rSAM"/>
</dbReference>
<dbReference type="SUPFAM" id="SSF102114">
    <property type="entry name" value="Radical SAM enzymes"/>
    <property type="match status" value="1"/>
</dbReference>
<evidence type="ECO:0000256" key="2">
    <source>
        <dbReference type="ARBA" id="ARBA00022603"/>
    </source>
</evidence>
<dbReference type="InterPro" id="IPR058240">
    <property type="entry name" value="rSAM_sf"/>
</dbReference>
<evidence type="ECO:0000256" key="4">
    <source>
        <dbReference type="ARBA" id="ARBA00022691"/>
    </source>
</evidence>
<evidence type="ECO:0000259" key="8">
    <source>
        <dbReference type="PROSITE" id="PS51332"/>
    </source>
</evidence>
<dbReference type="GO" id="GO:0005829">
    <property type="term" value="C:cytosol"/>
    <property type="evidence" value="ECO:0007669"/>
    <property type="project" value="TreeGrafter"/>
</dbReference>
<feature type="domain" description="Radical SAM core" evidence="9">
    <location>
        <begin position="153"/>
        <end position="376"/>
    </location>
</feature>
<dbReference type="PROSITE" id="PS51918">
    <property type="entry name" value="RADICAL_SAM"/>
    <property type="match status" value="1"/>
</dbReference>
<comment type="caution">
    <text evidence="10">The sequence shown here is derived from an EMBL/GenBank/DDBJ whole genome shotgun (WGS) entry which is preliminary data.</text>
</comment>
<dbReference type="EMBL" id="BLXY01000021">
    <property type="protein sequence ID" value="GFO66296.1"/>
    <property type="molecule type" value="Genomic_DNA"/>
</dbReference>
<dbReference type="Pfam" id="PF04055">
    <property type="entry name" value="Radical_SAM"/>
    <property type="match status" value="1"/>
</dbReference>
<dbReference type="SFLD" id="SFLDG01123">
    <property type="entry name" value="methyltransferase_(Class_B)"/>
    <property type="match status" value="1"/>
</dbReference>
<dbReference type="Proteomes" id="UP000568888">
    <property type="component" value="Unassembled WGS sequence"/>
</dbReference>